<evidence type="ECO:0000313" key="1">
    <source>
        <dbReference type="EMBL" id="MFD1845688.1"/>
    </source>
</evidence>
<sequence>MEPLTTPGHGAWLEELIDPAWRDMHGVVPRGFPAYARIFHPVTRDRPTDTKSWHLSPADSFVDFDSEEVRWAELARAFGTVMHPLAQFHRLVGRSIEAHGQEFLDSDGWRYTEPEEGNLDIGVLAATAVHLCRHTTTPGSGIAAIWEGWGGLTSSDGYTPLTIELFGGEPDDVVASVQDPTTALLPADVVNGPMLDLPHRSYFLFAVPPVTFTDPAWANVAPWHHAPWSPHSPSIIWPEDRAWVMVSEIDFDSTVIAGSHSLINDLVADPGIEALRLREGSDLSWDADVENRPTP</sequence>
<reference evidence="2" key="1">
    <citation type="journal article" date="2019" name="Int. J. Syst. Evol. Microbiol.">
        <title>The Global Catalogue of Microorganisms (GCM) 10K type strain sequencing project: providing services to taxonomists for standard genome sequencing and annotation.</title>
        <authorList>
            <consortium name="The Broad Institute Genomics Platform"/>
            <consortium name="The Broad Institute Genome Sequencing Center for Infectious Disease"/>
            <person name="Wu L."/>
            <person name="Ma J."/>
        </authorList>
    </citation>
    <scope>NUCLEOTIDE SEQUENCE [LARGE SCALE GENOMIC DNA]</scope>
    <source>
        <strain evidence="2">JCM 11496</strain>
    </source>
</reference>
<gene>
    <name evidence="1" type="ORF">ACFSFX_03645</name>
</gene>
<proteinExistence type="predicted"/>
<dbReference type="RefSeq" id="WP_343877465.1">
    <property type="nucleotide sequence ID" value="NZ_BAAAIJ010000005.1"/>
</dbReference>
<comment type="caution">
    <text evidence="1">The sequence shown here is derived from an EMBL/GenBank/DDBJ whole genome shotgun (WGS) entry which is preliminary data.</text>
</comment>
<organism evidence="1 2">
    <name type="scientific">Arthrobacter flavus</name>
    <dbReference type="NCBI Taxonomy" id="95172"/>
    <lineage>
        <taxon>Bacteria</taxon>
        <taxon>Bacillati</taxon>
        <taxon>Actinomycetota</taxon>
        <taxon>Actinomycetes</taxon>
        <taxon>Micrococcales</taxon>
        <taxon>Micrococcaceae</taxon>
        <taxon>Arthrobacter</taxon>
    </lineage>
</organism>
<evidence type="ECO:0000313" key="2">
    <source>
        <dbReference type="Proteomes" id="UP001597307"/>
    </source>
</evidence>
<keyword evidence="2" id="KW-1185">Reference proteome</keyword>
<dbReference type="Proteomes" id="UP001597307">
    <property type="component" value="Unassembled WGS sequence"/>
</dbReference>
<dbReference type="EMBL" id="JBHUGA010000008">
    <property type="protein sequence ID" value="MFD1845688.1"/>
    <property type="molecule type" value="Genomic_DNA"/>
</dbReference>
<accession>A0ABW4Q5L6</accession>
<protein>
    <submittedName>
        <fullName evidence="1">Uncharacterized protein</fullName>
    </submittedName>
</protein>
<name>A0ABW4Q5L6_9MICC</name>